<organism evidence="2 3">
    <name type="scientific">Didymella heteroderae</name>
    <dbReference type="NCBI Taxonomy" id="1769908"/>
    <lineage>
        <taxon>Eukaryota</taxon>
        <taxon>Fungi</taxon>
        <taxon>Dikarya</taxon>
        <taxon>Ascomycota</taxon>
        <taxon>Pezizomycotina</taxon>
        <taxon>Dothideomycetes</taxon>
        <taxon>Pleosporomycetidae</taxon>
        <taxon>Pleosporales</taxon>
        <taxon>Pleosporineae</taxon>
        <taxon>Didymellaceae</taxon>
        <taxon>Didymella</taxon>
    </lineage>
</organism>
<accession>A0A9P5BV70</accession>
<feature type="non-terminal residue" evidence="2">
    <location>
        <position position="1"/>
    </location>
</feature>
<keyword evidence="3" id="KW-1185">Reference proteome</keyword>
<dbReference type="OrthoDB" id="3725657at2759"/>
<evidence type="ECO:0000313" key="3">
    <source>
        <dbReference type="Proteomes" id="UP000758155"/>
    </source>
</evidence>
<sequence>MFNNVKPSNMGRNHSLAKNLEHLPLELIEEVLKDLTFEQAIRLSSWAGPQLTHAFTISLSWKQHFGDERNRAIWQKYLQLTDQVNALCFDTRRDARAWFNKRPLRANNDEEYKRLKRETEELNAWKRADSALRLVILNTVPRDIYESVYQQKTPQQFSAIAARFKESGVAEECTQWGSFFGLRAHHCISTTAFTDQFKAGLTKVETMMTGGKLADKCKAYQFILAIEEAYPEYARARRGDLRRGTVPTIDTMSNELNDEARRDDPVKTAYAMAKQKTDQQKSGGGHNNNNGTSSSGGNGNGGSRRRGGRNGGQNNGSSSNDSGGGDRQKTSQPNDKPERALCHKCNHTHVGAGDSCWYTYPEKAPAEWRERNAHKLNKSKTGTNAAMVTDNSNGYSSRFAYATVKLSDDVLRKAGDGAYRDRLILDT</sequence>
<dbReference type="EMBL" id="SWKV01000225">
    <property type="protein sequence ID" value="KAF3030301.1"/>
    <property type="molecule type" value="Genomic_DNA"/>
</dbReference>
<dbReference type="Proteomes" id="UP000758155">
    <property type="component" value="Unassembled WGS sequence"/>
</dbReference>
<comment type="caution">
    <text evidence="2">The sequence shown here is derived from an EMBL/GenBank/DDBJ whole genome shotgun (WGS) entry which is preliminary data.</text>
</comment>
<evidence type="ECO:0000256" key="1">
    <source>
        <dbReference type="SAM" id="MobiDB-lite"/>
    </source>
</evidence>
<feature type="compositionally biased region" description="Basic and acidic residues" evidence="1">
    <location>
        <begin position="324"/>
        <end position="340"/>
    </location>
</feature>
<protein>
    <recommendedName>
        <fullName evidence="4">F-box domain-containing protein</fullName>
    </recommendedName>
</protein>
<dbReference type="AlphaFoldDB" id="A0A9P5BV70"/>
<feature type="region of interest" description="Disordered" evidence="1">
    <location>
        <begin position="273"/>
        <end position="340"/>
    </location>
</feature>
<feature type="region of interest" description="Disordered" evidence="1">
    <location>
        <begin position="245"/>
        <end position="264"/>
    </location>
</feature>
<evidence type="ECO:0000313" key="2">
    <source>
        <dbReference type="EMBL" id="KAF3030301.1"/>
    </source>
</evidence>
<gene>
    <name evidence="2" type="ORF">E8E12_000022</name>
</gene>
<evidence type="ECO:0008006" key="4">
    <source>
        <dbReference type="Google" id="ProtNLM"/>
    </source>
</evidence>
<name>A0A9P5BV70_9PLEO</name>
<proteinExistence type="predicted"/>
<reference evidence="2" key="1">
    <citation type="submission" date="2019-04" db="EMBL/GenBank/DDBJ databases">
        <title>Sequencing of skin fungus with MAO and IRED activity.</title>
        <authorList>
            <person name="Marsaioli A.J."/>
            <person name="Bonatto J.M.C."/>
            <person name="Reis Junior O."/>
        </authorList>
    </citation>
    <scope>NUCLEOTIDE SEQUENCE</scope>
    <source>
        <strain evidence="2">28M1</strain>
    </source>
</reference>